<dbReference type="GO" id="GO:0051536">
    <property type="term" value="F:iron-sulfur cluster binding"/>
    <property type="evidence" value="ECO:0007669"/>
    <property type="project" value="UniProtKB-KW"/>
</dbReference>
<keyword evidence="4" id="KW-0408">Iron</keyword>
<comment type="similarity">
    <text evidence="6">Belongs to the radical SAM superfamily. Anaerobic sulfatase-maturating enzyme family.</text>
</comment>
<dbReference type="GO" id="GO:0016491">
    <property type="term" value="F:oxidoreductase activity"/>
    <property type="evidence" value="ECO:0007669"/>
    <property type="project" value="InterPro"/>
</dbReference>
<keyword evidence="2" id="KW-0949">S-adenosyl-L-methionine</keyword>
<dbReference type="Pfam" id="PF13186">
    <property type="entry name" value="SPASM"/>
    <property type="match status" value="1"/>
</dbReference>
<dbReference type="SFLD" id="SFLDG01067">
    <property type="entry name" value="SPASM/twitch_domain_containing"/>
    <property type="match status" value="1"/>
</dbReference>
<dbReference type="PANTHER" id="PTHR43273">
    <property type="entry name" value="ANAEROBIC SULFATASE-MATURATING ENZYME HOMOLOG ASLB-RELATED"/>
    <property type="match status" value="1"/>
</dbReference>
<proteinExistence type="inferred from homology"/>
<reference evidence="9" key="1">
    <citation type="submission" date="2019-02" db="EMBL/GenBank/DDBJ databases">
        <title>Draft genome sequence of Enterococcus sp. Gos25-1.</title>
        <authorList>
            <person name="Tanaka N."/>
            <person name="Shiwa Y."/>
            <person name="Fujita N."/>
        </authorList>
    </citation>
    <scope>NUCLEOTIDE SEQUENCE [LARGE SCALE GENOMIC DNA]</scope>
    <source>
        <strain evidence="9">Gos25-1</strain>
    </source>
</reference>
<dbReference type="EMBL" id="BJCC01000012">
    <property type="protein sequence ID" value="GCF93567.1"/>
    <property type="molecule type" value="Genomic_DNA"/>
</dbReference>
<comment type="cofactor">
    <cofactor evidence="1">
        <name>[4Fe-4S] cluster</name>
        <dbReference type="ChEBI" id="CHEBI:49883"/>
    </cofactor>
</comment>
<dbReference type="InterPro" id="IPR013785">
    <property type="entry name" value="Aldolase_TIM"/>
</dbReference>
<feature type="domain" description="Radical SAM core" evidence="7">
    <location>
        <begin position="1"/>
        <end position="227"/>
    </location>
</feature>
<evidence type="ECO:0000256" key="6">
    <source>
        <dbReference type="ARBA" id="ARBA00023601"/>
    </source>
</evidence>
<keyword evidence="3" id="KW-0479">Metal-binding</keyword>
<protein>
    <submittedName>
        <fullName evidence="8">Radical SAM/SPASM domain-containing protein</fullName>
    </submittedName>
</protein>
<dbReference type="AlphaFoldDB" id="A0A4P5P6M1"/>
<evidence type="ECO:0000256" key="1">
    <source>
        <dbReference type="ARBA" id="ARBA00001966"/>
    </source>
</evidence>
<evidence type="ECO:0000259" key="7">
    <source>
        <dbReference type="PROSITE" id="PS51918"/>
    </source>
</evidence>
<sequence length="379" mass="44036">MKHISILIKPASAQCNIRCKYCFYADISSLRDVRSYGKMKNETTEKMIANIYLDLADGDELTLAFQGGEPTLAGLAYFERLVKLVEQQSKRVTVHYAIQTNGMVINERWCRFLKRHDFLVGLSIDGSSTYHDLNRLDTKGRGTYHRVLITKKLFDEFQIDYNVLCVLTNQLAKEAKKVFRFLQDQQIHFVQLIPCLDELHADEKSSYVLSPQRFASFYQQLFKLWLKELENGKYISIKLFDDLVYLFANKQVNACGLIGNCQIQYVIEADGSVYPCDFYVLDEYRMGFIQDKGLKELFQQTITRDFLCEKPKISSLCLNCPFKHYCGGGCKRMKDVIYVDEQYEFCGYQMLLNTLVPKLPAIIDSLEQFKHQQRLIKKG</sequence>
<evidence type="ECO:0000256" key="3">
    <source>
        <dbReference type="ARBA" id="ARBA00022723"/>
    </source>
</evidence>
<dbReference type="PANTHER" id="PTHR43273:SF3">
    <property type="entry name" value="ANAEROBIC SULFATASE-MATURATING ENZYME HOMOLOG ASLB-RELATED"/>
    <property type="match status" value="1"/>
</dbReference>
<name>A0A4P5P6M1_9ENTE</name>
<comment type="caution">
    <text evidence="8">The sequence shown here is derived from an EMBL/GenBank/DDBJ whole genome shotgun (WGS) entry which is preliminary data.</text>
</comment>
<organism evidence="8 9">
    <name type="scientific">Enterococcus florum</name>
    <dbReference type="NCBI Taxonomy" id="2480627"/>
    <lineage>
        <taxon>Bacteria</taxon>
        <taxon>Bacillati</taxon>
        <taxon>Bacillota</taxon>
        <taxon>Bacilli</taxon>
        <taxon>Lactobacillales</taxon>
        <taxon>Enterococcaceae</taxon>
        <taxon>Enterococcus</taxon>
    </lineage>
</organism>
<dbReference type="CDD" id="cd01335">
    <property type="entry name" value="Radical_SAM"/>
    <property type="match status" value="1"/>
</dbReference>
<dbReference type="InterPro" id="IPR023885">
    <property type="entry name" value="4Fe4S-binding_SPASM_dom"/>
</dbReference>
<keyword evidence="5" id="KW-0411">Iron-sulfur</keyword>
<evidence type="ECO:0000313" key="9">
    <source>
        <dbReference type="Proteomes" id="UP000290567"/>
    </source>
</evidence>
<dbReference type="PROSITE" id="PS51918">
    <property type="entry name" value="RADICAL_SAM"/>
    <property type="match status" value="1"/>
</dbReference>
<dbReference type="RefSeq" id="WP_146622028.1">
    <property type="nucleotide sequence ID" value="NZ_BJCC01000012.1"/>
</dbReference>
<dbReference type="SFLD" id="SFLDF00289">
    <property type="entry name" value="anaerobic_Cys-type_sulfatase-m"/>
    <property type="match status" value="1"/>
</dbReference>
<dbReference type="InterPro" id="IPR034485">
    <property type="entry name" value="Anaerobic_Cys-type_sulfatase-m"/>
</dbReference>
<dbReference type="GO" id="GO:0046872">
    <property type="term" value="F:metal ion binding"/>
    <property type="evidence" value="ECO:0007669"/>
    <property type="project" value="UniProtKB-KW"/>
</dbReference>
<dbReference type="InterPro" id="IPR058240">
    <property type="entry name" value="rSAM_sf"/>
</dbReference>
<accession>A0A4P5P6M1</accession>
<gene>
    <name evidence="8" type="ORF">NRIC_14580</name>
</gene>
<dbReference type="SUPFAM" id="SSF102114">
    <property type="entry name" value="Radical SAM enzymes"/>
    <property type="match status" value="1"/>
</dbReference>
<dbReference type="InterPro" id="IPR007197">
    <property type="entry name" value="rSAM"/>
</dbReference>
<dbReference type="InterPro" id="IPR023867">
    <property type="entry name" value="Sulphatase_maturase_rSAM"/>
</dbReference>
<dbReference type="OrthoDB" id="9808591at2"/>
<dbReference type="Proteomes" id="UP000290567">
    <property type="component" value="Unassembled WGS sequence"/>
</dbReference>
<evidence type="ECO:0000256" key="5">
    <source>
        <dbReference type="ARBA" id="ARBA00023014"/>
    </source>
</evidence>
<dbReference type="SFLD" id="SFLDG01384">
    <property type="entry name" value="thioether_bond_formation_requi"/>
    <property type="match status" value="1"/>
</dbReference>
<dbReference type="SFLD" id="SFLDG01072">
    <property type="entry name" value="dehydrogenase_like"/>
    <property type="match status" value="1"/>
</dbReference>
<evidence type="ECO:0000256" key="2">
    <source>
        <dbReference type="ARBA" id="ARBA00022691"/>
    </source>
</evidence>
<dbReference type="SFLD" id="SFLDS00029">
    <property type="entry name" value="Radical_SAM"/>
    <property type="match status" value="1"/>
</dbReference>
<dbReference type="NCBIfam" id="TIGR04085">
    <property type="entry name" value="rSAM_more_4Fe4S"/>
    <property type="match status" value="1"/>
</dbReference>
<evidence type="ECO:0000313" key="8">
    <source>
        <dbReference type="EMBL" id="GCF93567.1"/>
    </source>
</evidence>
<dbReference type="Gene3D" id="3.20.20.70">
    <property type="entry name" value="Aldolase class I"/>
    <property type="match status" value="1"/>
</dbReference>
<dbReference type="SFLD" id="SFLDG01386">
    <property type="entry name" value="main_SPASM_domain-containing"/>
    <property type="match status" value="1"/>
</dbReference>
<evidence type="ECO:0000256" key="4">
    <source>
        <dbReference type="ARBA" id="ARBA00023004"/>
    </source>
</evidence>
<keyword evidence="9" id="KW-1185">Reference proteome</keyword>
<dbReference type="Pfam" id="PF04055">
    <property type="entry name" value="Radical_SAM"/>
    <property type="match status" value="1"/>
</dbReference>